<sequence length="83" mass="8987">MNLEQLRATVNAGGVQKVTLEGKGDGFIVKITTIKGPEATLARVRGPEARCFINPRSGLGMLREAGVMQVMVDLTHWEPAPKK</sequence>
<keyword evidence="2" id="KW-1185">Reference proteome</keyword>
<reference evidence="1 2" key="1">
    <citation type="submission" date="2020-01" db="EMBL/GenBank/DDBJ databases">
        <title>Genome sequencing of strain KACC 21265.</title>
        <authorList>
            <person name="Heo J."/>
            <person name="Kim S.-J."/>
            <person name="Kim J.-S."/>
            <person name="Hong S.-B."/>
            <person name="Kwon S.-W."/>
        </authorList>
    </citation>
    <scope>NUCLEOTIDE SEQUENCE [LARGE SCALE GENOMIC DNA]</scope>
    <source>
        <strain evidence="1 2">KACC 21265</strain>
    </source>
</reference>
<organism evidence="1 2">
    <name type="scientific">Xylophilus rhododendri</name>
    <dbReference type="NCBI Taxonomy" id="2697032"/>
    <lineage>
        <taxon>Bacteria</taxon>
        <taxon>Pseudomonadati</taxon>
        <taxon>Pseudomonadota</taxon>
        <taxon>Betaproteobacteria</taxon>
        <taxon>Burkholderiales</taxon>
        <taxon>Xylophilus</taxon>
    </lineage>
</organism>
<dbReference type="Proteomes" id="UP000464787">
    <property type="component" value="Chromosome"/>
</dbReference>
<dbReference type="AlphaFoldDB" id="A0A857J5A5"/>
<name>A0A857J5A5_9BURK</name>
<dbReference type="RefSeq" id="WP_160551910.1">
    <property type="nucleotide sequence ID" value="NZ_CP047650.1"/>
</dbReference>
<evidence type="ECO:0000313" key="2">
    <source>
        <dbReference type="Proteomes" id="UP000464787"/>
    </source>
</evidence>
<protein>
    <submittedName>
        <fullName evidence="1">Uncharacterized protein</fullName>
    </submittedName>
</protein>
<accession>A0A857J5A5</accession>
<proteinExistence type="predicted"/>
<dbReference type="KEGG" id="xyk:GT347_10545"/>
<dbReference type="EMBL" id="CP047650">
    <property type="protein sequence ID" value="QHI98393.1"/>
    <property type="molecule type" value="Genomic_DNA"/>
</dbReference>
<evidence type="ECO:0000313" key="1">
    <source>
        <dbReference type="EMBL" id="QHI98393.1"/>
    </source>
</evidence>
<gene>
    <name evidence="1" type="ORF">GT347_10545</name>
</gene>